<evidence type="ECO:0000313" key="3">
    <source>
        <dbReference type="RefSeq" id="XP_026892201.2"/>
    </source>
</evidence>
<dbReference type="AlphaFoldDB" id="A0A6J1XI94"/>
<dbReference type="Proteomes" id="UP001652583">
    <property type="component" value="Chromosome D1"/>
</dbReference>
<reference evidence="3" key="1">
    <citation type="submission" date="2025-08" db="UniProtKB">
        <authorList>
            <consortium name="RefSeq"/>
        </authorList>
    </citation>
    <scope>IDENTIFICATION</scope>
    <source>
        <tissue evidence="3">Blood</tissue>
    </source>
</reference>
<evidence type="ECO:0000313" key="2">
    <source>
        <dbReference type="Proteomes" id="UP001652583"/>
    </source>
</evidence>
<gene>
    <name evidence="3" type="primary">LOC113593160</name>
</gene>
<dbReference type="KEGG" id="aju:113593160"/>
<evidence type="ECO:0000256" key="1">
    <source>
        <dbReference type="ARBA" id="ARBA00007176"/>
    </source>
</evidence>
<dbReference type="GeneID" id="113593160"/>
<comment type="similarity">
    <text evidence="1">Belongs to the UPF0538 family.</text>
</comment>
<dbReference type="PANTHER" id="PTHR18444">
    <property type="entry name" value="UPF0538 FAMILY MEMBER"/>
    <property type="match status" value="1"/>
</dbReference>
<dbReference type="RefSeq" id="XP_026892201.2">
    <property type="nucleotide sequence ID" value="XM_027036400.2"/>
</dbReference>
<organism evidence="2 3">
    <name type="scientific">Acinonyx jubatus</name>
    <name type="common">Cheetah</name>
    <dbReference type="NCBI Taxonomy" id="32536"/>
    <lineage>
        <taxon>Eukaryota</taxon>
        <taxon>Metazoa</taxon>
        <taxon>Chordata</taxon>
        <taxon>Craniata</taxon>
        <taxon>Vertebrata</taxon>
        <taxon>Euteleostomi</taxon>
        <taxon>Mammalia</taxon>
        <taxon>Eutheria</taxon>
        <taxon>Laurasiatheria</taxon>
        <taxon>Carnivora</taxon>
        <taxon>Feliformia</taxon>
        <taxon>Felidae</taxon>
        <taxon>Felinae</taxon>
        <taxon>Acinonyx</taxon>
    </lineage>
</organism>
<name>A0A6J1XI94_ACIJB</name>
<dbReference type="Pfam" id="PF10209">
    <property type="entry name" value="DUF2340"/>
    <property type="match status" value="1"/>
</dbReference>
<keyword evidence="2" id="KW-1185">Reference proteome</keyword>
<accession>A0A6J1XI94</accession>
<protein>
    <submittedName>
        <fullName evidence="3">UPF0538 protein C2orf76-like</fullName>
    </submittedName>
</protein>
<dbReference type="InterPro" id="IPR018794">
    <property type="entry name" value="UPF0538"/>
</dbReference>
<sequence>MSSKTKWAKYISRVFLVFVCERFPREPTCEKNFGSKEFLHMISGEVTIIVCLIHSFEHYNYKPVVYHGINLDQTVEKFIPPSPPVVFLKQEVSLRASLTPPFINYTYDKLKVIHQAHKSNANKLVLNLETGRPLVKEGSILEAARISNETEIASFHEEDYENCKANPISS</sequence>
<dbReference type="PANTHER" id="PTHR18444:SF9">
    <property type="entry name" value="UPF0538 PROTEIN C2ORF76"/>
    <property type="match status" value="1"/>
</dbReference>
<proteinExistence type="inferred from homology"/>